<evidence type="ECO:0000313" key="4">
    <source>
        <dbReference type="Proteomes" id="UP000265618"/>
    </source>
</evidence>
<feature type="compositionally biased region" description="Basic and acidic residues" evidence="2">
    <location>
        <begin position="393"/>
        <end position="403"/>
    </location>
</feature>
<feature type="compositionally biased region" description="Polar residues" evidence="2">
    <location>
        <begin position="405"/>
        <end position="415"/>
    </location>
</feature>
<feature type="region of interest" description="Disordered" evidence="2">
    <location>
        <begin position="393"/>
        <end position="420"/>
    </location>
</feature>
<name>A0A391NQM5_9EUKA</name>
<evidence type="ECO:0000313" key="3">
    <source>
        <dbReference type="EMBL" id="GCA63801.1"/>
    </source>
</evidence>
<keyword evidence="1" id="KW-0175">Coiled coil</keyword>
<feature type="coiled-coil region" evidence="1">
    <location>
        <begin position="80"/>
        <end position="133"/>
    </location>
</feature>
<dbReference type="AlphaFoldDB" id="A0A391NQM5"/>
<feature type="region of interest" description="Disordered" evidence="2">
    <location>
        <begin position="245"/>
        <end position="301"/>
    </location>
</feature>
<evidence type="ECO:0000256" key="1">
    <source>
        <dbReference type="SAM" id="Coils"/>
    </source>
</evidence>
<feature type="compositionally biased region" description="Polar residues" evidence="2">
    <location>
        <begin position="249"/>
        <end position="258"/>
    </location>
</feature>
<gene>
    <name evidence="3" type="ORF">KIPB_011956</name>
</gene>
<feature type="non-terminal residue" evidence="3">
    <location>
        <position position="488"/>
    </location>
</feature>
<evidence type="ECO:0000256" key="2">
    <source>
        <dbReference type="SAM" id="MobiDB-lite"/>
    </source>
</evidence>
<sequence>MPGCGGHPPGGPAPAGPYVDFRCLKVKHTTPDTVCTNGFLLVRSVDSDRTLPLGTAQHYKELLEVVYPSVHGPVLSIQGIRDLRQRLREGEEARRQLNNRSGAGVVQECGASCAAKDDTIRRLQKELDELRQSGTRHGMRSQPLRVPGTLVHTHTGQRVGAAPSGVQESRETARVRVNMAQRRKEANVTFSAAPTFGKDKDSKRLLDATIDELERVSLEVVRQGAELAGYKERVAELEERISAVRRDSGTSSAQSPSFSPLGVPPSPRHSAPRGRSMSTHRGSRVSPSPSRSHLDAPQGMGVRAEVAELRSQIDSLMGERASLEHKLSEVAVRHQALQAKAVLVEQLQQQLDQVTREKQLLESKGGAKKRELLELNQLRDQWEKRARHAQSLLEREKRDREQTEAELNQQLSQGASHVAHLEQKVKKTSDGVYSIEGANPTSLEAAYGTLLSSSLSSIKTSIRKVKRKTPEWEELEGEWLDLVGEWEG</sequence>
<dbReference type="Gene3D" id="1.20.5.170">
    <property type="match status" value="1"/>
</dbReference>
<keyword evidence="4" id="KW-1185">Reference proteome</keyword>
<dbReference type="Proteomes" id="UP000265618">
    <property type="component" value="Unassembled WGS sequence"/>
</dbReference>
<protein>
    <submittedName>
        <fullName evidence="3">Uncharacterized protein</fullName>
    </submittedName>
</protein>
<organism evidence="3 4">
    <name type="scientific">Kipferlia bialata</name>
    <dbReference type="NCBI Taxonomy" id="797122"/>
    <lineage>
        <taxon>Eukaryota</taxon>
        <taxon>Metamonada</taxon>
        <taxon>Carpediemonas-like organisms</taxon>
        <taxon>Kipferlia</taxon>
    </lineage>
</organism>
<accession>A0A391NQM5</accession>
<dbReference type="EMBL" id="BDIP01005086">
    <property type="protein sequence ID" value="GCA63801.1"/>
    <property type="molecule type" value="Genomic_DNA"/>
</dbReference>
<comment type="caution">
    <text evidence="3">The sequence shown here is derived from an EMBL/GenBank/DDBJ whole genome shotgun (WGS) entry which is preliminary data.</text>
</comment>
<reference evidence="3 4" key="1">
    <citation type="journal article" date="2018" name="PLoS ONE">
        <title>The draft genome of Kipferlia bialata reveals reductive genome evolution in fornicate parasites.</title>
        <authorList>
            <person name="Tanifuji G."/>
            <person name="Takabayashi S."/>
            <person name="Kume K."/>
            <person name="Takagi M."/>
            <person name="Nakayama T."/>
            <person name="Kamikawa R."/>
            <person name="Inagaki Y."/>
            <person name="Hashimoto T."/>
        </authorList>
    </citation>
    <scope>NUCLEOTIDE SEQUENCE [LARGE SCALE GENOMIC DNA]</scope>
    <source>
        <strain evidence="3">NY0173</strain>
    </source>
</reference>
<proteinExistence type="predicted"/>